<dbReference type="InterPro" id="IPR025441">
    <property type="entry name" value="DUF4181"/>
</dbReference>
<keyword evidence="1" id="KW-1133">Transmembrane helix</keyword>
<dbReference type="AlphaFoldDB" id="A0A1H0AQQ9"/>
<name>A0A1H0AQQ9_9BACI</name>
<dbReference type="Proteomes" id="UP000199334">
    <property type="component" value="Unassembled WGS sequence"/>
</dbReference>
<evidence type="ECO:0000313" key="3">
    <source>
        <dbReference type="Proteomes" id="UP000199334"/>
    </source>
</evidence>
<keyword evidence="1" id="KW-0812">Transmembrane</keyword>
<accession>A0A1H0AQQ9</accession>
<dbReference type="Pfam" id="PF13789">
    <property type="entry name" value="DUF4181"/>
    <property type="match status" value="1"/>
</dbReference>
<feature type="transmembrane region" description="Helical" evidence="1">
    <location>
        <begin position="6"/>
        <end position="28"/>
    </location>
</feature>
<reference evidence="2 3" key="1">
    <citation type="submission" date="2016-10" db="EMBL/GenBank/DDBJ databases">
        <authorList>
            <person name="de Groot N.N."/>
        </authorList>
    </citation>
    <scope>NUCLEOTIDE SEQUENCE [LARGE SCALE GENOMIC DNA]</scope>
    <source>
        <strain evidence="2 3">CGMCC 1.3442</strain>
    </source>
</reference>
<proteinExistence type="predicted"/>
<gene>
    <name evidence="2" type="ORF">SAMN05216498_2038</name>
</gene>
<dbReference type="EMBL" id="FNIG01000004">
    <property type="protein sequence ID" value="SDN35882.1"/>
    <property type="molecule type" value="Genomic_DNA"/>
</dbReference>
<feature type="transmembrane region" description="Helical" evidence="1">
    <location>
        <begin position="72"/>
        <end position="91"/>
    </location>
</feature>
<keyword evidence="3" id="KW-1185">Reference proteome</keyword>
<feature type="transmembrane region" description="Helical" evidence="1">
    <location>
        <begin position="103"/>
        <end position="123"/>
    </location>
</feature>
<sequence>MNFIDIVIIIGVLFIAAFAVEFGLTKLLNIPIREKRYINDQHKQRYKQFIFTFGIALLIIFTLYILGQIIIFIPITLIMLYPIASSIVDMVMELKYDRESRRYIISISNIIVYVAFLVILFTTDFFGLL</sequence>
<keyword evidence="1" id="KW-0472">Membrane</keyword>
<dbReference type="STRING" id="237069.SAMN05216498_2038"/>
<evidence type="ECO:0000313" key="2">
    <source>
        <dbReference type="EMBL" id="SDN35882.1"/>
    </source>
</evidence>
<evidence type="ECO:0008006" key="4">
    <source>
        <dbReference type="Google" id="ProtNLM"/>
    </source>
</evidence>
<dbReference type="OrthoDB" id="2972601at2"/>
<protein>
    <recommendedName>
        <fullName evidence="4">DUF4181 domain-containing protein</fullName>
    </recommendedName>
</protein>
<evidence type="ECO:0000256" key="1">
    <source>
        <dbReference type="SAM" id="Phobius"/>
    </source>
</evidence>
<feature type="transmembrane region" description="Helical" evidence="1">
    <location>
        <begin position="49"/>
        <end position="66"/>
    </location>
</feature>
<organism evidence="2 3">
    <name type="scientific">Tenuibacillus multivorans</name>
    <dbReference type="NCBI Taxonomy" id="237069"/>
    <lineage>
        <taxon>Bacteria</taxon>
        <taxon>Bacillati</taxon>
        <taxon>Bacillota</taxon>
        <taxon>Bacilli</taxon>
        <taxon>Bacillales</taxon>
        <taxon>Bacillaceae</taxon>
        <taxon>Tenuibacillus</taxon>
    </lineage>
</organism>
<dbReference type="RefSeq" id="WP_093856497.1">
    <property type="nucleotide sequence ID" value="NZ_BJVZ01000016.1"/>
</dbReference>